<dbReference type="InterPro" id="IPR017853">
    <property type="entry name" value="GH"/>
</dbReference>
<dbReference type="SUPFAM" id="SSF51445">
    <property type="entry name" value="(Trans)glycosidases"/>
    <property type="match status" value="1"/>
</dbReference>
<evidence type="ECO:0000256" key="4">
    <source>
        <dbReference type="ARBA" id="ARBA00022729"/>
    </source>
</evidence>
<evidence type="ECO:0000256" key="3">
    <source>
        <dbReference type="ARBA" id="ARBA00012662"/>
    </source>
</evidence>
<organism evidence="9 10">
    <name type="scientific">Oculimacula yallundae</name>
    <dbReference type="NCBI Taxonomy" id="86028"/>
    <lineage>
        <taxon>Eukaryota</taxon>
        <taxon>Fungi</taxon>
        <taxon>Dikarya</taxon>
        <taxon>Ascomycota</taxon>
        <taxon>Pezizomycotina</taxon>
        <taxon>Leotiomycetes</taxon>
        <taxon>Helotiales</taxon>
        <taxon>Ploettnerulaceae</taxon>
        <taxon>Oculimacula</taxon>
    </lineage>
</organism>
<keyword evidence="10" id="KW-1185">Reference proteome</keyword>
<evidence type="ECO:0000259" key="8">
    <source>
        <dbReference type="Pfam" id="PF01120"/>
    </source>
</evidence>
<dbReference type="Gene3D" id="2.60.40.1180">
    <property type="entry name" value="Golgi alpha-mannosidase II"/>
    <property type="match status" value="1"/>
</dbReference>
<dbReference type="InterPro" id="IPR013780">
    <property type="entry name" value="Glyco_hydro_b"/>
</dbReference>
<dbReference type="PANTHER" id="PTHR10030:SF37">
    <property type="entry name" value="ALPHA-L-FUCOSIDASE-RELATED"/>
    <property type="match status" value="1"/>
</dbReference>
<evidence type="ECO:0000256" key="6">
    <source>
        <dbReference type="ARBA" id="ARBA00023295"/>
    </source>
</evidence>
<comment type="caution">
    <text evidence="9">The sequence shown here is derived from an EMBL/GenBank/DDBJ whole genome shotgun (WGS) entry which is preliminary data.</text>
</comment>
<evidence type="ECO:0000256" key="5">
    <source>
        <dbReference type="ARBA" id="ARBA00022801"/>
    </source>
</evidence>
<comment type="similarity">
    <text evidence="2">Belongs to the glycosyl hydrolase 29 family.</text>
</comment>
<reference evidence="9 10" key="1">
    <citation type="journal article" date="2024" name="Commun. Biol.">
        <title>Comparative genomic analysis of thermophilic fungi reveals convergent evolutionary adaptations and gene losses.</title>
        <authorList>
            <person name="Steindorff A.S."/>
            <person name="Aguilar-Pontes M.V."/>
            <person name="Robinson A.J."/>
            <person name="Andreopoulos B."/>
            <person name="LaButti K."/>
            <person name="Kuo A."/>
            <person name="Mondo S."/>
            <person name="Riley R."/>
            <person name="Otillar R."/>
            <person name="Haridas S."/>
            <person name="Lipzen A."/>
            <person name="Grimwood J."/>
            <person name="Schmutz J."/>
            <person name="Clum A."/>
            <person name="Reid I.D."/>
            <person name="Moisan M.C."/>
            <person name="Butler G."/>
            <person name="Nguyen T.T.M."/>
            <person name="Dewar K."/>
            <person name="Conant G."/>
            <person name="Drula E."/>
            <person name="Henrissat B."/>
            <person name="Hansel C."/>
            <person name="Singer S."/>
            <person name="Hutchinson M.I."/>
            <person name="de Vries R.P."/>
            <person name="Natvig D.O."/>
            <person name="Powell A.J."/>
            <person name="Tsang A."/>
            <person name="Grigoriev I.V."/>
        </authorList>
    </citation>
    <scope>NUCLEOTIDE SEQUENCE [LARGE SCALE GENOMIC DNA]</scope>
    <source>
        <strain evidence="9 10">CBS 494.80</strain>
    </source>
</reference>
<sequence length="779" mass="85510">MKTSGLIAGLVAVVTAAPRSFNNTSVSSGQITQIPLNGYFNNQGFGLVPGEANFDQINNSYPAANLPTGGSYTSTKTNISYAFPGYQGTNKSDNVIMAGQSIEMPSAPIFSIHMLLAAENSSASKNMTLEYTDGTKALTEIRTSPYTTFLTILKGEIVMPSYFTLNSTNWNTSHIFEYVGHVDPLKKLASVTLPDTSNSTSRIHLFSLSLLQQTGVQVQFVRPTQKHGADRVQTVEVVINNAGPDWISGSGVGVSISAPGIETIEPGYIKRLRPGDQKKVNVGVIGCGNVTATVHLSGSLNATYAIDNVHFGLEEYTSELSSLSTHESPDWFNDAKYGIFVHWGPYSVPGWGNSTPVEIYAEWYWWYGHHRNADKADVYNYHLETFGPDVVYDDFFSNFTAEQWDAKSWVDLFADAGAQYFVFTTKHHDGFAMFDSKNTTNRNSLLYGPERDILGELFEAAKKYQPQLKRGTYFSLPEWFNPLYGPYGFSQTTDPASTSWPGIAARNPYTGEEEPYTGAIPKDDFIADLMVPQMEILAYDYDTDIMWCDCGAANGTAEFAAEWFNRASSQGRQVTMNSRCGIAAGADFDTPEYTTFSSVSERKWESNQGMDPYSYGYNRATPAELYMNATTLIHSLVDMVSKNGNLLLDIGPKADGTIDATEVAHLLEAGIWIKANAEAIFNTTYYFITPQIGDIRFTETDDAFYILSLTKPAEKFVIDAALPILPGDEISMIGAGNGTALEWSSSGEGITINVPSVISSAGKHCWVFKITYNVGDDPN</sequence>
<comment type="function">
    <text evidence="1">Alpha-L-fucosidase is responsible for hydrolyzing the alpha-1,6-linked fucose joined to the reducing-end N-acetylglucosamine of the carbohydrate moieties of glycoproteins.</text>
</comment>
<evidence type="ECO:0000256" key="2">
    <source>
        <dbReference type="ARBA" id="ARBA00007951"/>
    </source>
</evidence>
<dbReference type="SMART" id="SM00812">
    <property type="entry name" value="Alpha_L_fucos"/>
    <property type="match status" value="1"/>
</dbReference>
<dbReference type="InterPro" id="IPR000933">
    <property type="entry name" value="Glyco_hydro_29"/>
</dbReference>
<feature type="domain" description="Glycoside hydrolase family 29 N-terminal" evidence="8">
    <location>
        <begin position="314"/>
        <end position="678"/>
    </location>
</feature>
<name>A0ABR4CJA7_9HELO</name>
<evidence type="ECO:0000313" key="10">
    <source>
        <dbReference type="Proteomes" id="UP001595075"/>
    </source>
</evidence>
<dbReference type="EC" id="3.2.1.51" evidence="3"/>
<proteinExistence type="inferred from homology"/>
<dbReference type="PANTHER" id="PTHR10030">
    <property type="entry name" value="ALPHA-L-FUCOSIDASE"/>
    <property type="match status" value="1"/>
</dbReference>
<keyword evidence="5" id="KW-0378">Hydrolase</keyword>
<gene>
    <name evidence="9" type="ORF">VTL71DRAFT_15654</name>
</gene>
<keyword evidence="6" id="KW-0326">Glycosidase</keyword>
<feature type="signal peptide" evidence="7">
    <location>
        <begin position="1"/>
        <end position="16"/>
    </location>
</feature>
<dbReference type="Pfam" id="PF01120">
    <property type="entry name" value="Alpha_L_fucos"/>
    <property type="match status" value="1"/>
</dbReference>
<accession>A0ABR4CJA7</accession>
<dbReference type="PRINTS" id="PR00741">
    <property type="entry name" value="GLHYDRLASE29"/>
</dbReference>
<feature type="chain" id="PRO_5046620923" description="alpha-L-fucosidase" evidence="7">
    <location>
        <begin position="17"/>
        <end position="779"/>
    </location>
</feature>
<dbReference type="Proteomes" id="UP001595075">
    <property type="component" value="Unassembled WGS sequence"/>
</dbReference>
<protein>
    <recommendedName>
        <fullName evidence="3">alpha-L-fucosidase</fullName>
        <ecNumber evidence="3">3.2.1.51</ecNumber>
    </recommendedName>
</protein>
<dbReference type="InterPro" id="IPR016286">
    <property type="entry name" value="FUC_metazoa-typ"/>
</dbReference>
<evidence type="ECO:0000256" key="1">
    <source>
        <dbReference type="ARBA" id="ARBA00004071"/>
    </source>
</evidence>
<keyword evidence="4 7" id="KW-0732">Signal</keyword>
<dbReference type="EMBL" id="JAZHXI010000008">
    <property type="protein sequence ID" value="KAL2069316.1"/>
    <property type="molecule type" value="Genomic_DNA"/>
</dbReference>
<dbReference type="InterPro" id="IPR057739">
    <property type="entry name" value="Glyco_hydro_29_N"/>
</dbReference>
<evidence type="ECO:0000313" key="9">
    <source>
        <dbReference type="EMBL" id="KAL2069316.1"/>
    </source>
</evidence>
<evidence type="ECO:0000256" key="7">
    <source>
        <dbReference type="SAM" id="SignalP"/>
    </source>
</evidence>
<dbReference type="Gene3D" id="3.20.20.80">
    <property type="entry name" value="Glycosidases"/>
    <property type="match status" value="1"/>
</dbReference>